<feature type="compositionally biased region" description="Polar residues" evidence="1">
    <location>
        <begin position="330"/>
        <end position="339"/>
    </location>
</feature>
<dbReference type="InterPro" id="IPR019932">
    <property type="entry name" value="CHP03543"/>
</dbReference>
<proteinExistence type="predicted"/>
<dbReference type="InterPro" id="IPR019933">
    <property type="entry name" value="DivIVA_domain"/>
</dbReference>
<dbReference type="AlphaFoldDB" id="A0A7Y0ESN5"/>
<evidence type="ECO:0000313" key="2">
    <source>
        <dbReference type="EMBL" id="NMM95684.1"/>
    </source>
</evidence>
<name>A0A7Y0ESN5_9BIFI</name>
<keyword evidence="3" id="KW-1185">Reference proteome</keyword>
<sequence length="576" mass="60847">MAQQSEASIPRVGKRKWGYDPDQVDEFLEHAHALYDGDGVQLTQRDIQNASFDLTRGGYVIAQVDATLARLERAVVDKQTAREISQHGRVTWKAQTEDLYHEVARHVGRATGERFSSGKPHVPSYDRKQVDKLADRIVDKCAAELGIDGISKEDVKGFDKITAEAVANSVFTQRKGKKGYDERQVDYFLNSCVQLLSRIESYGRISDRIAPNAGESSEVPAVAAVAPAVSAVTSDESAPLISEDAQFQSAVSESLAASEPEPVQAPDKFTAVSQAEQSLFAQPEQPGSEGAAQSAQPASYAPSLFPQGSTANEASNETIPPSFAPPTVTAEPQTPSVESQQHEAAPQAPAVTPLFAAVPSVETPAEPVAHTQPASEQTSPFAPAAAAQPAEAKEKPSIFAQSAFSQPLSTPETAATASFAAPSYSAPSVSSAADSRFAPPQQAPQSAPITPAASSAPVSSFTQRASESNASLASLAHMAEVSQEMPKVEEKSFVPKVPSLDAPSPFASTAFPSFAPAAETNAPHSVPQNGGNGDEHEENNGNNGDSDSSVKFDFTFPGADIPDLSFPTFDNEKKEQ</sequence>
<dbReference type="RefSeq" id="WP_169078801.1">
    <property type="nucleotide sequence ID" value="NZ_JAAIIF010000006.1"/>
</dbReference>
<comment type="caution">
    <text evidence="2">The sequence shown here is derived from an EMBL/GenBank/DDBJ whole genome shotgun (WGS) entry which is preliminary data.</text>
</comment>
<protein>
    <submittedName>
        <fullName evidence="2">DivIVA domain repeat protein</fullName>
    </submittedName>
</protein>
<feature type="compositionally biased region" description="Polar residues" evidence="1">
    <location>
        <begin position="306"/>
        <end position="319"/>
    </location>
</feature>
<accession>A0A7Y0ESN5</accession>
<feature type="compositionally biased region" description="Polar residues" evidence="1">
    <location>
        <begin position="399"/>
        <end position="408"/>
    </location>
</feature>
<feature type="compositionally biased region" description="Low complexity" evidence="1">
    <location>
        <begin position="291"/>
        <end position="303"/>
    </location>
</feature>
<feature type="region of interest" description="Disordered" evidence="1">
    <location>
        <begin position="505"/>
        <end position="576"/>
    </location>
</feature>
<feature type="compositionally biased region" description="Low complexity" evidence="1">
    <location>
        <begin position="505"/>
        <end position="518"/>
    </location>
</feature>
<dbReference type="Proteomes" id="UP000529710">
    <property type="component" value="Unassembled WGS sequence"/>
</dbReference>
<dbReference type="EMBL" id="JAAIIF010000006">
    <property type="protein sequence ID" value="NMM95684.1"/>
    <property type="molecule type" value="Genomic_DNA"/>
</dbReference>
<gene>
    <name evidence="2" type="ORF">G1C98_0420</name>
</gene>
<evidence type="ECO:0000313" key="3">
    <source>
        <dbReference type="Proteomes" id="UP000529710"/>
    </source>
</evidence>
<evidence type="ECO:0000256" key="1">
    <source>
        <dbReference type="SAM" id="MobiDB-lite"/>
    </source>
</evidence>
<dbReference type="NCBIfam" id="TIGR03543">
    <property type="entry name" value="divI1A_rptt_fam"/>
    <property type="match status" value="1"/>
</dbReference>
<feature type="compositionally biased region" description="Low complexity" evidence="1">
    <location>
        <begin position="540"/>
        <end position="549"/>
    </location>
</feature>
<feature type="region of interest" description="Disordered" evidence="1">
    <location>
        <begin position="281"/>
        <end position="469"/>
    </location>
</feature>
<feature type="compositionally biased region" description="Low complexity" evidence="1">
    <location>
        <begin position="409"/>
        <end position="469"/>
    </location>
</feature>
<organism evidence="2 3">
    <name type="scientific">Bifidobacterium erythrocebi</name>
    <dbReference type="NCBI Taxonomy" id="2675325"/>
    <lineage>
        <taxon>Bacteria</taxon>
        <taxon>Bacillati</taxon>
        <taxon>Actinomycetota</taxon>
        <taxon>Actinomycetes</taxon>
        <taxon>Bifidobacteriales</taxon>
        <taxon>Bifidobacteriaceae</taxon>
        <taxon>Bifidobacterium</taxon>
    </lineage>
</organism>
<dbReference type="NCBIfam" id="TIGR03544">
    <property type="entry name" value="DivI1A_domain"/>
    <property type="match status" value="2"/>
</dbReference>
<reference evidence="2 3" key="1">
    <citation type="submission" date="2020-02" db="EMBL/GenBank/DDBJ databases">
        <title>Characterization of phylogenetic diversity of novel bifidobacterial species isolated in Czech ZOOs.</title>
        <authorList>
            <person name="Lugli G.A."/>
            <person name="Vera N.B."/>
            <person name="Ventura M."/>
        </authorList>
    </citation>
    <scope>NUCLEOTIDE SEQUENCE [LARGE SCALE GENOMIC DNA]</scope>
    <source>
        <strain evidence="2 3">DSM 109960</strain>
    </source>
</reference>